<dbReference type="NCBIfam" id="TIGR00009">
    <property type="entry name" value="L28"/>
    <property type="match status" value="1"/>
</dbReference>
<dbReference type="InterPro" id="IPR001383">
    <property type="entry name" value="Ribosomal_bL28_bact-type"/>
</dbReference>
<dbReference type="Gene3D" id="2.30.170.40">
    <property type="entry name" value="Ribosomal protein L28/L24"/>
    <property type="match status" value="1"/>
</dbReference>
<dbReference type="GO" id="GO:1990904">
    <property type="term" value="C:ribonucleoprotein complex"/>
    <property type="evidence" value="ECO:0007669"/>
    <property type="project" value="UniProtKB-KW"/>
</dbReference>
<gene>
    <name evidence="5 6" type="primary">rpmB</name>
    <name evidence="6" type="ORF">CEM_304</name>
</gene>
<keyword evidence="3 5" id="KW-0687">Ribonucleoprotein</keyword>
<organism evidence="6 7">
    <name type="scientific">Candidatus Johnevansia muelleri</name>
    <dbReference type="NCBI Taxonomy" id="1495769"/>
    <lineage>
        <taxon>Bacteria</taxon>
        <taxon>Pseudomonadati</taxon>
        <taxon>Pseudomonadota</taxon>
        <taxon>Gammaproteobacteria</taxon>
        <taxon>Candidatus Johnevansiales</taxon>
        <taxon>Candidatus Johnevansiaceae</taxon>
        <taxon>Candidatus Johnevansia</taxon>
    </lineage>
</organism>
<dbReference type="KEGG" id="eme:CEM_304"/>
<reference evidence="7" key="1">
    <citation type="submission" date="2014-07" db="EMBL/GenBank/DDBJ databases">
        <authorList>
            <person name="Santos-Garcia D."/>
        </authorList>
    </citation>
    <scope>NUCLEOTIDE SEQUENCE [LARGE SCALE GENOMIC DNA]</scope>
</reference>
<dbReference type="InterPro" id="IPR034704">
    <property type="entry name" value="Ribosomal_bL28/bL31-like_sf"/>
</dbReference>
<dbReference type="GO" id="GO:0003735">
    <property type="term" value="F:structural constituent of ribosome"/>
    <property type="evidence" value="ECO:0007669"/>
    <property type="project" value="InterPro"/>
</dbReference>
<keyword evidence="2 5" id="KW-0689">Ribosomal protein</keyword>
<protein>
    <recommendedName>
        <fullName evidence="4 5">Large ribosomal subunit protein bL28</fullName>
    </recommendedName>
</protein>
<dbReference type="Proteomes" id="UP000032420">
    <property type="component" value="Chromosome I"/>
</dbReference>
<evidence type="ECO:0000256" key="5">
    <source>
        <dbReference type="HAMAP-Rule" id="MF_00373"/>
    </source>
</evidence>
<evidence type="ECO:0000256" key="1">
    <source>
        <dbReference type="ARBA" id="ARBA00008760"/>
    </source>
</evidence>
<dbReference type="GO" id="GO:0006412">
    <property type="term" value="P:translation"/>
    <property type="evidence" value="ECO:0007669"/>
    <property type="project" value="UniProtKB-UniRule"/>
</dbReference>
<dbReference type="HOGENOM" id="CLU_064548_3_1_6"/>
<keyword evidence="7" id="KW-1185">Reference proteome</keyword>
<dbReference type="EMBL" id="LM655252">
    <property type="protein sequence ID" value="CDZ16556.1"/>
    <property type="molecule type" value="Genomic_DNA"/>
</dbReference>
<sequence length="74" mass="9054">MKNICKITGKKKIVGNNVSHSNKKTKKNFFINLQNYKFYLEKEKYLLKLRISCKGKRFIYKNGIYKYFKKIFYK</sequence>
<evidence type="ECO:0000256" key="3">
    <source>
        <dbReference type="ARBA" id="ARBA00023274"/>
    </source>
</evidence>
<dbReference type="InterPro" id="IPR026569">
    <property type="entry name" value="Ribosomal_bL28"/>
</dbReference>
<dbReference type="InterPro" id="IPR037147">
    <property type="entry name" value="Ribosomal_bL28_sf"/>
</dbReference>
<dbReference type="AlphaFoldDB" id="A0A078KBN9"/>
<evidence type="ECO:0000313" key="7">
    <source>
        <dbReference type="Proteomes" id="UP000032420"/>
    </source>
</evidence>
<dbReference type="OrthoDB" id="9805609at2"/>
<dbReference type="Pfam" id="PF00830">
    <property type="entry name" value="Ribosomal_L28"/>
    <property type="match status" value="1"/>
</dbReference>
<proteinExistence type="inferred from homology"/>
<dbReference type="SUPFAM" id="SSF143800">
    <property type="entry name" value="L28p-like"/>
    <property type="match status" value="1"/>
</dbReference>
<comment type="similarity">
    <text evidence="1 5">Belongs to the bacterial ribosomal protein bL28 family.</text>
</comment>
<evidence type="ECO:0000313" key="6">
    <source>
        <dbReference type="EMBL" id="CDZ16556.1"/>
    </source>
</evidence>
<evidence type="ECO:0000256" key="4">
    <source>
        <dbReference type="ARBA" id="ARBA00035174"/>
    </source>
</evidence>
<evidence type="ECO:0000256" key="2">
    <source>
        <dbReference type="ARBA" id="ARBA00022980"/>
    </source>
</evidence>
<dbReference type="STRING" id="1495769.CEM_304"/>
<dbReference type="GO" id="GO:0005840">
    <property type="term" value="C:ribosome"/>
    <property type="evidence" value="ECO:0007669"/>
    <property type="project" value="UniProtKB-KW"/>
</dbReference>
<accession>A0A078KBN9</accession>
<name>A0A078KBN9_9GAMM</name>
<dbReference type="HAMAP" id="MF_00373">
    <property type="entry name" value="Ribosomal_bL28"/>
    <property type="match status" value="1"/>
</dbReference>